<sequence>MFPRALWVSVDDWSSRVGTWAGPPSPAMATARWFVCSLACWIGGGPTADIDPLLRLVPRRQSRVWTVTFVPNQLGVQWPQSFVCENAC</sequence>
<organism evidence="1 2">
    <name type="scientific">Catenaria anguillulae PL171</name>
    <dbReference type="NCBI Taxonomy" id="765915"/>
    <lineage>
        <taxon>Eukaryota</taxon>
        <taxon>Fungi</taxon>
        <taxon>Fungi incertae sedis</taxon>
        <taxon>Blastocladiomycota</taxon>
        <taxon>Blastocladiomycetes</taxon>
        <taxon>Blastocladiales</taxon>
        <taxon>Catenariaceae</taxon>
        <taxon>Catenaria</taxon>
    </lineage>
</organism>
<gene>
    <name evidence="1" type="ORF">BCR44DRAFT_1441572</name>
</gene>
<dbReference type="AlphaFoldDB" id="A0A1Y2HAY9"/>
<evidence type="ECO:0000313" key="1">
    <source>
        <dbReference type="EMBL" id="ORZ31757.1"/>
    </source>
</evidence>
<name>A0A1Y2HAY9_9FUNG</name>
<keyword evidence="2" id="KW-1185">Reference proteome</keyword>
<dbReference type="Proteomes" id="UP000193411">
    <property type="component" value="Unassembled WGS sequence"/>
</dbReference>
<reference evidence="1 2" key="1">
    <citation type="submission" date="2016-07" db="EMBL/GenBank/DDBJ databases">
        <title>Pervasive Adenine N6-methylation of Active Genes in Fungi.</title>
        <authorList>
            <consortium name="DOE Joint Genome Institute"/>
            <person name="Mondo S.J."/>
            <person name="Dannebaum R.O."/>
            <person name="Kuo R.C."/>
            <person name="Labutti K."/>
            <person name="Haridas S."/>
            <person name="Kuo A."/>
            <person name="Salamov A."/>
            <person name="Ahrendt S.R."/>
            <person name="Lipzen A."/>
            <person name="Sullivan W."/>
            <person name="Andreopoulos W.B."/>
            <person name="Clum A."/>
            <person name="Lindquist E."/>
            <person name="Daum C."/>
            <person name="Ramamoorthy G.K."/>
            <person name="Gryganskyi A."/>
            <person name="Culley D."/>
            <person name="Magnuson J.K."/>
            <person name="James T.Y."/>
            <person name="O'Malley M.A."/>
            <person name="Stajich J.E."/>
            <person name="Spatafora J.W."/>
            <person name="Visel A."/>
            <person name="Grigoriev I.V."/>
        </authorList>
    </citation>
    <scope>NUCLEOTIDE SEQUENCE [LARGE SCALE GENOMIC DNA]</scope>
    <source>
        <strain evidence="1 2">PL171</strain>
    </source>
</reference>
<protein>
    <submittedName>
        <fullName evidence="1">Uncharacterized protein</fullName>
    </submittedName>
</protein>
<proteinExistence type="predicted"/>
<evidence type="ECO:0000313" key="2">
    <source>
        <dbReference type="Proteomes" id="UP000193411"/>
    </source>
</evidence>
<accession>A0A1Y2HAY9</accession>
<comment type="caution">
    <text evidence="1">The sequence shown here is derived from an EMBL/GenBank/DDBJ whole genome shotgun (WGS) entry which is preliminary data.</text>
</comment>
<dbReference type="EMBL" id="MCFL01000055">
    <property type="protein sequence ID" value="ORZ31757.1"/>
    <property type="molecule type" value="Genomic_DNA"/>
</dbReference>